<evidence type="ECO:0000256" key="5">
    <source>
        <dbReference type="ARBA" id="ARBA00023077"/>
    </source>
</evidence>
<evidence type="ECO:0000256" key="3">
    <source>
        <dbReference type="ARBA" id="ARBA00022452"/>
    </source>
</evidence>
<evidence type="ECO:0000256" key="2">
    <source>
        <dbReference type="ARBA" id="ARBA00022448"/>
    </source>
</evidence>
<evidence type="ECO:0000256" key="10">
    <source>
        <dbReference type="SAM" id="SignalP"/>
    </source>
</evidence>
<dbReference type="EMBL" id="JAINVV010000008">
    <property type="protein sequence ID" value="MBY8823936.1"/>
    <property type="molecule type" value="Genomic_DNA"/>
</dbReference>
<evidence type="ECO:0000256" key="6">
    <source>
        <dbReference type="ARBA" id="ARBA00023136"/>
    </source>
</evidence>
<keyword evidence="5 9" id="KW-0798">TonB box</keyword>
<evidence type="ECO:0000256" key="8">
    <source>
        <dbReference type="PROSITE-ProRule" id="PRU01360"/>
    </source>
</evidence>
<dbReference type="InterPro" id="IPR037066">
    <property type="entry name" value="Plug_dom_sf"/>
</dbReference>
<feature type="chain" id="PRO_5045325066" evidence="10">
    <location>
        <begin position="35"/>
        <end position="943"/>
    </location>
</feature>
<dbReference type="PANTHER" id="PTHR47234">
    <property type="match status" value="1"/>
</dbReference>
<evidence type="ECO:0000259" key="12">
    <source>
        <dbReference type="Pfam" id="PF07715"/>
    </source>
</evidence>
<dbReference type="PANTHER" id="PTHR47234:SF2">
    <property type="entry name" value="TONB-DEPENDENT RECEPTOR"/>
    <property type="match status" value="1"/>
</dbReference>
<name>A0ABS7PRY1_9SPHN</name>
<comment type="similarity">
    <text evidence="8 9">Belongs to the TonB-dependent receptor family.</text>
</comment>
<evidence type="ECO:0000313" key="13">
    <source>
        <dbReference type="EMBL" id="MBY8823936.1"/>
    </source>
</evidence>
<feature type="domain" description="TonB-dependent receptor plug" evidence="12">
    <location>
        <begin position="70"/>
        <end position="184"/>
    </location>
</feature>
<keyword evidence="2 8" id="KW-0813">Transport</keyword>
<evidence type="ECO:0000313" key="14">
    <source>
        <dbReference type="Proteomes" id="UP000706039"/>
    </source>
</evidence>
<dbReference type="Gene3D" id="2.40.170.20">
    <property type="entry name" value="TonB-dependent receptor, beta-barrel domain"/>
    <property type="match status" value="1"/>
</dbReference>
<dbReference type="InterPro" id="IPR000531">
    <property type="entry name" value="Beta-barrel_TonB"/>
</dbReference>
<organism evidence="13 14">
    <name type="scientific">Sphingomonas colocasiae</name>
    <dbReference type="NCBI Taxonomy" id="1848973"/>
    <lineage>
        <taxon>Bacteria</taxon>
        <taxon>Pseudomonadati</taxon>
        <taxon>Pseudomonadota</taxon>
        <taxon>Alphaproteobacteria</taxon>
        <taxon>Sphingomonadales</taxon>
        <taxon>Sphingomonadaceae</taxon>
        <taxon>Sphingomonas</taxon>
    </lineage>
</organism>
<evidence type="ECO:0000256" key="9">
    <source>
        <dbReference type="RuleBase" id="RU003357"/>
    </source>
</evidence>
<comment type="subcellular location">
    <subcellularLocation>
        <location evidence="1 8">Cell outer membrane</location>
        <topology evidence="1 8">Multi-pass membrane protein</topology>
    </subcellularLocation>
</comment>
<keyword evidence="13" id="KW-0675">Receptor</keyword>
<dbReference type="RefSeq" id="WP_222991041.1">
    <property type="nucleotide sequence ID" value="NZ_JAINVV010000008.1"/>
</dbReference>
<keyword evidence="7 8" id="KW-0998">Cell outer membrane</keyword>
<dbReference type="Gene3D" id="2.170.130.10">
    <property type="entry name" value="TonB-dependent receptor, plug domain"/>
    <property type="match status" value="1"/>
</dbReference>
<dbReference type="InterPro" id="IPR036942">
    <property type="entry name" value="Beta-barrel_TonB_sf"/>
</dbReference>
<keyword evidence="4 8" id="KW-0812">Transmembrane</keyword>
<proteinExistence type="inferred from homology"/>
<dbReference type="PROSITE" id="PS52016">
    <property type="entry name" value="TONB_DEPENDENT_REC_3"/>
    <property type="match status" value="1"/>
</dbReference>
<feature type="signal peptide" evidence="10">
    <location>
        <begin position="1"/>
        <end position="34"/>
    </location>
</feature>
<evidence type="ECO:0000256" key="7">
    <source>
        <dbReference type="ARBA" id="ARBA00023237"/>
    </source>
</evidence>
<evidence type="ECO:0000256" key="1">
    <source>
        <dbReference type="ARBA" id="ARBA00004571"/>
    </source>
</evidence>
<evidence type="ECO:0000259" key="11">
    <source>
        <dbReference type="Pfam" id="PF00593"/>
    </source>
</evidence>
<keyword evidence="14" id="KW-1185">Reference proteome</keyword>
<protein>
    <submittedName>
        <fullName evidence="13">TonB-dependent receptor</fullName>
    </submittedName>
</protein>
<evidence type="ECO:0000256" key="4">
    <source>
        <dbReference type="ARBA" id="ARBA00022692"/>
    </source>
</evidence>
<feature type="domain" description="TonB-dependent receptor-like beta-barrel" evidence="11">
    <location>
        <begin position="413"/>
        <end position="903"/>
    </location>
</feature>
<keyword evidence="3 8" id="KW-1134">Transmembrane beta strand</keyword>
<keyword evidence="6 8" id="KW-0472">Membrane</keyword>
<dbReference type="Proteomes" id="UP000706039">
    <property type="component" value="Unassembled WGS sequence"/>
</dbReference>
<keyword evidence="10" id="KW-0732">Signal</keyword>
<accession>A0ABS7PRY1</accession>
<dbReference type="Pfam" id="PF00593">
    <property type="entry name" value="TonB_dep_Rec_b-barrel"/>
    <property type="match status" value="1"/>
</dbReference>
<dbReference type="InterPro" id="IPR012910">
    <property type="entry name" value="Plug_dom"/>
</dbReference>
<dbReference type="SUPFAM" id="SSF56935">
    <property type="entry name" value="Porins"/>
    <property type="match status" value="1"/>
</dbReference>
<gene>
    <name evidence="13" type="ORF">K7G82_16645</name>
</gene>
<dbReference type="InterPro" id="IPR039426">
    <property type="entry name" value="TonB-dep_rcpt-like"/>
</dbReference>
<dbReference type="Pfam" id="PF07715">
    <property type="entry name" value="Plug"/>
    <property type="match status" value="1"/>
</dbReference>
<comment type="caution">
    <text evidence="13">The sequence shown here is derived from an EMBL/GenBank/DDBJ whole genome shotgun (WGS) entry which is preliminary data.</text>
</comment>
<reference evidence="13 14" key="1">
    <citation type="submission" date="2021-08" db="EMBL/GenBank/DDBJ databases">
        <authorList>
            <person name="Tuo L."/>
        </authorList>
    </citation>
    <scope>NUCLEOTIDE SEQUENCE [LARGE SCALE GENOMIC DNA]</scope>
    <source>
        <strain evidence="13 14">JCM 31229</strain>
    </source>
</reference>
<sequence>MRSITGLAAHCRATTSLCATGAIILAAFAMPAAAQDAPSPQDQAAVPEDDAQAPEITVTGSRIERSGFVAPTPTSVVTAEELGMAGVATIGDIALKLPQFRSGRSSYATHTGGNVGGNYFNLRGLSGYPGPSRTLTLVDGRRPTPTGNDESFDVNVIPSGIIDRVEIVTGGASAAYGSDAVAGVVNILLRKDLEGIEGSIQGGQTFRYADAREIKGTLSYGTRFADDRGHLMLSGEYYDNSGIGQVSSRKWAKPNWGLIANPAYVPGNGQPAVLMGRDARMANATYGGLIVNGALKGTQFLPGGLPAAFDPGIASVGAAGTFGGDGPNVGATLKLLVPTERITLFGRASYDLSDDVTAWVEGGYARLYGDDRATIPSFNFGNIIIQRDNAYLPESLRNALAAAGQTSFAMSRLNSDFGFYGNSALARHRQVSAGLTGKFGGSWKWDVSASYGKYDQRQNYVNDTITRNLALATDAVLDPASGRIVCRSTLTAPGNGCVPINLFGSGSPSQQAIDYVTDDFTHRQRVRQTSVAASIQGEPFSLWAGPVSIAVGGEYRDETVSFTVAPLTAAFGHGIFNGPSAGPGTIRVKEAFAETVVPLLRDVPFFRRLDLNGAIRVTDYNTTGTVATWKVGVTNEITGDLRLRATLSRDIRAPNFSELAATGAASYFPVIDLNGDAVTVAVPTNPNPLLKPEIARTLTVGLGYQPSWAGDLRISVDYYDIKIDGAITTLTAQQIINGCGSGQADLCSRLVRDGAGKLAQVINGRFNAQTLKTNGVDIELYYSLPLERIGANMGGKLSFRGSASYTDSYESRLMGQVIQSAGVIFPHWNATGAVTYSNGGWDLQLSGQYVGSVQYNGTPGSSQPIGLGIDKFPDRFYLDASFQHQLVKRDGLNIQIFGNIENLLDKAPPIIPSFVGPVSPIVSNYTLYDPIGRRFTLGVRFKL</sequence>